<dbReference type="PANTHER" id="PTHR34202">
    <property type="entry name" value="UPF0548 PROTEIN"/>
    <property type="match status" value="1"/>
</dbReference>
<evidence type="ECO:0000259" key="1">
    <source>
        <dbReference type="Pfam" id="PF09348"/>
    </source>
</evidence>
<dbReference type="InterPro" id="IPR014457">
    <property type="entry name" value="UCP010260"/>
</dbReference>
<evidence type="ECO:0000313" key="2">
    <source>
        <dbReference type="EMBL" id="GGM87447.1"/>
    </source>
</evidence>
<dbReference type="Pfam" id="PF09348">
    <property type="entry name" value="DUF1990"/>
    <property type="match status" value="1"/>
</dbReference>
<comment type="caution">
    <text evidence="2">The sequence shown here is derived from an EMBL/GenBank/DDBJ whole genome shotgun (WGS) entry which is preliminary data.</text>
</comment>
<dbReference type="RefSeq" id="WP_030197840.1">
    <property type="nucleotide sequence ID" value="NZ_BMNZ01000002.1"/>
</dbReference>
<name>A0ABQ2HR19_9MICO</name>
<accession>A0ABQ2HR19</accession>
<dbReference type="PIRSF" id="PIRSF010260">
    <property type="entry name" value="UCP010260"/>
    <property type="match status" value="1"/>
</dbReference>
<dbReference type="InterPro" id="IPR018960">
    <property type="entry name" value="DUF1990"/>
</dbReference>
<feature type="domain" description="DUF1990" evidence="1">
    <location>
        <begin position="21"/>
        <end position="173"/>
    </location>
</feature>
<gene>
    <name evidence="2" type="ORF">GCM10009721_10450</name>
</gene>
<proteinExistence type="predicted"/>
<keyword evidence="3" id="KW-1185">Reference proteome</keyword>
<evidence type="ECO:0000313" key="3">
    <source>
        <dbReference type="Proteomes" id="UP000623461"/>
    </source>
</evidence>
<dbReference type="PANTHER" id="PTHR34202:SF1">
    <property type="entry name" value="UPF0548 PROTEIN"/>
    <property type="match status" value="1"/>
</dbReference>
<dbReference type="EMBL" id="BMNZ01000002">
    <property type="protein sequence ID" value="GGM87447.1"/>
    <property type="molecule type" value="Genomic_DNA"/>
</dbReference>
<dbReference type="Proteomes" id="UP000623461">
    <property type="component" value="Unassembled WGS sequence"/>
</dbReference>
<sequence>MPVQLLGHEAAVILEAAPLTYPSGQAPADRPPPGYRHFAITTRLRRRDFDGAARDLLGWRMHEQARLRIQASDAQAGVGTVVVMRLGLGPLSLRVPCRVVEVIDEPSRQGFAYGTLPGHPESGEELFVLDRDTDGVIRFTVTGFSRPASLLARLGGPLGRTAQDRTTRRYLEALDRL</sequence>
<organism evidence="2 3">
    <name type="scientific">Terrabacter tumescens</name>
    <dbReference type="NCBI Taxonomy" id="60443"/>
    <lineage>
        <taxon>Bacteria</taxon>
        <taxon>Bacillati</taxon>
        <taxon>Actinomycetota</taxon>
        <taxon>Actinomycetes</taxon>
        <taxon>Micrococcales</taxon>
        <taxon>Intrasporangiaceae</taxon>
        <taxon>Terrabacter</taxon>
    </lineage>
</organism>
<protein>
    <recommendedName>
        <fullName evidence="1">DUF1990 domain-containing protein</fullName>
    </recommendedName>
</protein>
<dbReference type="SUPFAM" id="SSF55961">
    <property type="entry name" value="Bet v1-like"/>
    <property type="match status" value="1"/>
</dbReference>
<reference evidence="3" key="1">
    <citation type="journal article" date="2019" name="Int. J. Syst. Evol. Microbiol.">
        <title>The Global Catalogue of Microorganisms (GCM) 10K type strain sequencing project: providing services to taxonomists for standard genome sequencing and annotation.</title>
        <authorList>
            <consortium name="The Broad Institute Genomics Platform"/>
            <consortium name="The Broad Institute Genome Sequencing Center for Infectious Disease"/>
            <person name="Wu L."/>
            <person name="Ma J."/>
        </authorList>
    </citation>
    <scope>NUCLEOTIDE SEQUENCE [LARGE SCALE GENOMIC DNA]</scope>
    <source>
        <strain evidence="3">JCM 1365</strain>
    </source>
</reference>